<keyword evidence="4" id="KW-1185">Reference proteome</keyword>
<organism evidence="3 4">
    <name type="scientific">Ornithinimicrobium faecis</name>
    <dbReference type="NCBI Taxonomy" id="2934158"/>
    <lineage>
        <taxon>Bacteria</taxon>
        <taxon>Bacillati</taxon>
        <taxon>Actinomycetota</taxon>
        <taxon>Actinomycetes</taxon>
        <taxon>Micrococcales</taxon>
        <taxon>Ornithinimicrobiaceae</taxon>
        <taxon>Ornithinimicrobium</taxon>
    </lineage>
</organism>
<evidence type="ECO:0000256" key="1">
    <source>
        <dbReference type="SAM" id="MobiDB-lite"/>
    </source>
</evidence>
<keyword evidence="2" id="KW-0812">Transmembrane</keyword>
<feature type="transmembrane region" description="Helical" evidence="2">
    <location>
        <begin position="207"/>
        <end position="224"/>
    </location>
</feature>
<evidence type="ECO:0000313" key="4">
    <source>
        <dbReference type="Proteomes" id="UP001056455"/>
    </source>
</evidence>
<feature type="transmembrane region" description="Helical" evidence="2">
    <location>
        <begin position="244"/>
        <end position="263"/>
    </location>
</feature>
<feature type="region of interest" description="Disordered" evidence="1">
    <location>
        <begin position="271"/>
        <end position="295"/>
    </location>
</feature>
<dbReference type="Proteomes" id="UP001056455">
    <property type="component" value="Chromosome"/>
</dbReference>
<keyword evidence="2" id="KW-1133">Transmembrane helix</keyword>
<gene>
    <name evidence="3" type="ORF">NF556_01930</name>
</gene>
<evidence type="ECO:0000256" key="2">
    <source>
        <dbReference type="SAM" id="Phobius"/>
    </source>
</evidence>
<feature type="transmembrane region" description="Helical" evidence="2">
    <location>
        <begin position="81"/>
        <end position="100"/>
    </location>
</feature>
<name>A0ABY4YVP4_9MICO</name>
<accession>A0ABY4YVP4</accession>
<keyword evidence="2" id="KW-0472">Membrane</keyword>
<protein>
    <recommendedName>
        <fullName evidence="5">Exosortase/archaeosortase family protein</fullName>
    </recommendedName>
</protein>
<evidence type="ECO:0008006" key="5">
    <source>
        <dbReference type="Google" id="ProtNLM"/>
    </source>
</evidence>
<evidence type="ECO:0000313" key="3">
    <source>
        <dbReference type="EMBL" id="USQ80448.1"/>
    </source>
</evidence>
<reference evidence="3" key="1">
    <citation type="submission" date="2022-06" db="EMBL/GenBank/DDBJ databases">
        <title>Ornithinimicrobium HY1793.</title>
        <authorList>
            <person name="Huang Y."/>
        </authorList>
    </citation>
    <scope>NUCLEOTIDE SEQUENCE</scope>
    <source>
        <strain evidence="3">HY1793</strain>
    </source>
</reference>
<dbReference type="RefSeq" id="WP_252593824.1">
    <property type="nucleotide sequence ID" value="NZ_CP099489.1"/>
</dbReference>
<sequence length="305" mass="32948">MPETEPGPAARGASSGAETWVVLVVSMGLLLLLAAGAAGLTSEFLPPAFASKIVYNSEGYLFAAVLTPWIYFIARQPGTRWTIPVSILLGLLWLTIGLGLLNSSLLGSVKTLNEPAIALGILLPYLTLRRPLARWVPSALVCAILITVGLGMFRARPVPGVSMDSDNWVIYLGEGIFLVLLSVVALDLVERWMLDPSAARLHLVRRALFYAVLVLTPIVVSALGRSARVGDQWSSMSLNYLGRVHEAFVGILLVCGTLLLVSWNERRTRNQKVHRSTPQSVHADDNLSPESSVGGDAWGHLTHTP</sequence>
<feature type="transmembrane region" description="Helical" evidence="2">
    <location>
        <begin position="168"/>
        <end position="186"/>
    </location>
</feature>
<proteinExistence type="predicted"/>
<feature type="transmembrane region" description="Helical" evidence="2">
    <location>
        <begin position="135"/>
        <end position="156"/>
    </location>
</feature>
<dbReference type="EMBL" id="CP099489">
    <property type="protein sequence ID" value="USQ80448.1"/>
    <property type="molecule type" value="Genomic_DNA"/>
</dbReference>
<feature type="transmembrane region" description="Helical" evidence="2">
    <location>
        <begin position="20"/>
        <end position="41"/>
    </location>
</feature>
<feature type="transmembrane region" description="Helical" evidence="2">
    <location>
        <begin position="53"/>
        <end position="74"/>
    </location>
</feature>